<dbReference type="EMBL" id="FOQD01000002">
    <property type="protein sequence ID" value="SFH74002.1"/>
    <property type="molecule type" value="Genomic_DNA"/>
</dbReference>
<evidence type="ECO:0000256" key="1">
    <source>
        <dbReference type="SAM" id="SignalP"/>
    </source>
</evidence>
<gene>
    <name evidence="2" type="ORF">SAMN05421753_102287</name>
</gene>
<keyword evidence="1" id="KW-0732">Signal</keyword>
<evidence type="ECO:0000313" key="3">
    <source>
        <dbReference type="Proteomes" id="UP000199518"/>
    </source>
</evidence>
<name>A0A1I3CHI5_9PLAN</name>
<dbReference type="AlphaFoldDB" id="A0A1I3CHI5"/>
<dbReference type="Proteomes" id="UP000199518">
    <property type="component" value="Unassembled WGS sequence"/>
</dbReference>
<evidence type="ECO:0000313" key="2">
    <source>
        <dbReference type="EMBL" id="SFH74002.1"/>
    </source>
</evidence>
<feature type="signal peptide" evidence="1">
    <location>
        <begin position="1"/>
        <end position="26"/>
    </location>
</feature>
<feature type="chain" id="PRO_5011560897" evidence="1">
    <location>
        <begin position="27"/>
        <end position="283"/>
    </location>
</feature>
<dbReference type="RefSeq" id="WP_092047971.1">
    <property type="nucleotide sequence ID" value="NZ_FOQD01000002.1"/>
</dbReference>
<organism evidence="2 3">
    <name type="scientific">Planctomicrobium piriforme</name>
    <dbReference type="NCBI Taxonomy" id="1576369"/>
    <lineage>
        <taxon>Bacteria</taxon>
        <taxon>Pseudomonadati</taxon>
        <taxon>Planctomycetota</taxon>
        <taxon>Planctomycetia</taxon>
        <taxon>Planctomycetales</taxon>
        <taxon>Planctomycetaceae</taxon>
        <taxon>Planctomicrobium</taxon>
    </lineage>
</organism>
<reference evidence="3" key="1">
    <citation type="submission" date="2016-10" db="EMBL/GenBank/DDBJ databases">
        <authorList>
            <person name="Varghese N."/>
            <person name="Submissions S."/>
        </authorList>
    </citation>
    <scope>NUCLEOTIDE SEQUENCE [LARGE SCALE GENOMIC DNA]</scope>
    <source>
        <strain evidence="3">DSM 26348</strain>
    </source>
</reference>
<dbReference type="OrthoDB" id="217042at2"/>
<accession>A0A1I3CHI5</accession>
<proteinExistence type="predicted"/>
<protein>
    <submittedName>
        <fullName evidence="2">Uncharacterized protein</fullName>
    </submittedName>
</protein>
<sequence>MLHSMRGITKLCGILLPVALLSSAYADPAPPAEASLEDQRLAVMSQRIAAMEFTSGETGFPARLEATPLFRYDDQTRGYIDGTVWRLGKMTRPLAIVTAELHPRYGGSPRIVYDFLSLTSVPFVAHPSDVGNWSPGGSAVDWKSFPDAPVPAASAALRLAQMKQLSARFVATQDVEGQKVQLRLLPTPIDRYQPFPLKDRSDGAIFVLCNGRNPALILLIESDGETWSFGIGRLSLPSVLAASLNGVIVYHQQANVYGPGYNASNASVVIPGYEAGKGSVETE</sequence>
<keyword evidence="3" id="KW-1185">Reference proteome</keyword>